<dbReference type="InterPro" id="IPR043502">
    <property type="entry name" value="DNA/RNA_pol_sf"/>
</dbReference>
<dbReference type="Pfam" id="PF14529">
    <property type="entry name" value="Exo_endo_phos_2"/>
    <property type="match status" value="1"/>
</dbReference>
<name>A0A820L9N6_9BILA</name>
<proteinExistence type="predicted"/>
<dbReference type="EMBL" id="CAJOBG010030592">
    <property type="protein sequence ID" value="CAF4355587.1"/>
    <property type="molecule type" value="Genomic_DNA"/>
</dbReference>
<dbReference type="PROSITE" id="PS50878">
    <property type="entry name" value="RT_POL"/>
    <property type="match status" value="1"/>
</dbReference>
<reference evidence="2" key="1">
    <citation type="submission" date="2021-02" db="EMBL/GenBank/DDBJ databases">
        <authorList>
            <person name="Nowell W R."/>
        </authorList>
    </citation>
    <scope>NUCLEOTIDE SEQUENCE</scope>
</reference>
<sequence length="796" mass="92145">MIFEEWTNTPTLNLLLDEWSNYRNKTLSMLNRKDNISILLVNVSSLNRYMVEIFNLIDSTSPPIITINGTHHDEESIKQFTKHFFNYNIFSINGTNLFGGVLVAVHKSIHTQRIVGFGNIPNLIALEIGVDNNKFQLVTCYSPPHEQLPFKIFDRILQINENTIITGDFNAKHNSWSRSIENPKGKTLFNWLSSLQTRSAMDIINKFIPTSTRSNATIDLIITPSHMSSNSFSVLSSIGNDHHPVIWCSTIKIFTAHQTYPIKRTHWKLFEVFLTFTGSYWNKLAEDMTHSTAFFTLYERFLSLSISRFTNVTFRKTFKPTLPQHIVYLTNEKRLYLKLFRRTYHPYYAMMLRDTTKLVQKTLFQYKRKLWLDYCGSFNDCDTKSFWQKAKRHFHSKSAPVEGFVINNSTVSTPDEMCAIAKDYYEEQFADHQHTQTDIDIEAKINEKELNEILINIPSNPVNINYQQLCRVVTSMKKKNSSGIDGVSNRIIKILPPNHLSIVLACMNNFATSLQTPSHWHIAKMILLSKTKSKTTSIDKTRPISLLPCFSKLFEKLFLIHFRRWIDDFAILPPEQTGFRPKHNMSVRLVSMIDQIGQRLSINTAAAALFVDFSSAFNQLWFNGLWLKLTRLHCPLYIIAWLKHYLCGRKAYIDIKSTTSPTFELSKGVPQGSCIGPVLFIVYHHDLLEQLSTIHWKHLFADDLAVLIAPSAALSSKKMINSLRRQLVQILRRLIEYSIKWKQPIDFEKTYWTLFNRQGNPNIPTIKCQGHKIEHVNQIKYLGTILDAKLSFTAHI</sequence>
<dbReference type="PANTHER" id="PTHR36688:SF2">
    <property type="entry name" value="ENDONUCLEASE_EXONUCLEASE_PHOSPHATASE DOMAIN-CONTAINING PROTEIN"/>
    <property type="match status" value="1"/>
</dbReference>
<dbReference type="InterPro" id="IPR000477">
    <property type="entry name" value="RT_dom"/>
</dbReference>
<dbReference type="Pfam" id="PF00078">
    <property type="entry name" value="RVT_1"/>
    <property type="match status" value="1"/>
</dbReference>
<comment type="caution">
    <text evidence="2">The sequence shown here is derived from an EMBL/GenBank/DDBJ whole genome shotgun (WGS) entry which is preliminary data.</text>
</comment>
<protein>
    <recommendedName>
        <fullName evidence="1">Reverse transcriptase domain-containing protein</fullName>
    </recommendedName>
</protein>
<dbReference type="GO" id="GO:0003824">
    <property type="term" value="F:catalytic activity"/>
    <property type="evidence" value="ECO:0007669"/>
    <property type="project" value="InterPro"/>
</dbReference>
<dbReference type="CDD" id="cd01650">
    <property type="entry name" value="RT_nLTR_like"/>
    <property type="match status" value="1"/>
</dbReference>
<keyword evidence="3" id="KW-1185">Reference proteome</keyword>
<dbReference type="InterPro" id="IPR005135">
    <property type="entry name" value="Endo/exonuclease/phosphatase"/>
</dbReference>
<gene>
    <name evidence="2" type="ORF">OVN521_LOCUS33035</name>
</gene>
<evidence type="ECO:0000313" key="3">
    <source>
        <dbReference type="Proteomes" id="UP000663866"/>
    </source>
</evidence>
<dbReference type="InterPro" id="IPR052560">
    <property type="entry name" value="RdDP_mobile_element"/>
</dbReference>
<evidence type="ECO:0000313" key="2">
    <source>
        <dbReference type="EMBL" id="CAF4355587.1"/>
    </source>
</evidence>
<feature type="non-terminal residue" evidence="2">
    <location>
        <position position="796"/>
    </location>
</feature>
<dbReference type="PANTHER" id="PTHR36688">
    <property type="entry name" value="ENDO/EXONUCLEASE/PHOSPHATASE DOMAIN-CONTAINING PROTEIN"/>
    <property type="match status" value="1"/>
</dbReference>
<dbReference type="AlphaFoldDB" id="A0A820L9N6"/>
<dbReference type="SUPFAM" id="SSF56672">
    <property type="entry name" value="DNA/RNA polymerases"/>
    <property type="match status" value="1"/>
</dbReference>
<dbReference type="InterPro" id="IPR036691">
    <property type="entry name" value="Endo/exonu/phosph_ase_sf"/>
</dbReference>
<dbReference type="SUPFAM" id="SSF56219">
    <property type="entry name" value="DNase I-like"/>
    <property type="match status" value="1"/>
</dbReference>
<dbReference type="Gene3D" id="3.60.10.10">
    <property type="entry name" value="Endonuclease/exonuclease/phosphatase"/>
    <property type="match status" value="1"/>
</dbReference>
<evidence type="ECO:0000259" key="1">
    <source>
        <dbReference type="PROSITE" id="PS50878"/>
    </source>
</evidence>
<accession>A0A820L9N6</accession>
<dbReference type="Proteomes" id="UP000663866">
    <property type="component" value="Unassembled WGS sequence"/>
</dbReference>
<organism evidence="2 3">
    <name type="scientific">Rotaria magnacalcarata</name>
    <dbReference type="NCBI Taxonomy" id="392030"/>
    <lineage>
        <taxon>Eukaryota</taxon>
        <taxon>Metazoa</taxon>
        <taxon>Spiralia</taxon>
        <taxon>Gnathifera</taxon>
        <taxon>Rotifera</taxon>
        <taxon>Eurotatoria</taxon>
        <taxon>Bdelloidea</taxon>
        <taxon>Philodinida</taxon>
        <taxon>Philodinidae</taxon>
        <taxon>Rotaria</taxon>
    </lineage>
</organism>
<feature type="domain" description="Reverse transcriptase" evidence="1">
    <location>
        <begin position="509"/>
        <end position="786"/>
    </location>
</feature>